<feature type="coiled-coil region" evidence="3">
    <location>
        <begin position="415"/>
        <end position="442"/>
    </location>
</feature>
<dbReference type="CDD" id="cd16027">
    <property type="entry name" value="SGSH"/>
    <property type="match status" value="1"/>
</dbReference>
<dbReference type="Gene3D" id="3.40.720.10">
    <property type="entry name" value="Alkaline Phosphatase, subunit A"/>
    <property type="match status" value="1"/>
</dbReference>
<name>A0A3Q9FU64_9BACT</name>
<dbReference type="KEGG" id="fll:EI427_03500"/>
<reference evidence="6 7" key="1">
    <citation type="submission" date="2018-12" db="EMBL/GenBank/DDBJ databases">
        <title>Flammeovirga pectinis sp. nov., isolated from the gut of the Korean scallop, Patinopecten yessoensis.</title>
        <authorList>
            <person name="Bae J.-W."/>
            <person name="Jeong Y.-S."/>
            <person name="Kang W."/>
        </authorList>
    </citation>
    <scope>NUCLEOTIDE SEQUENCE [LARGE SCALE GENOMIC DNA]</scope>
    <source>
        <strain evidence="6 7">L12M1</strain>
    </source>
</reference>
<evidence type="ECO:0000256" key="1">
    <source>
        <dbReference type="ARBA" id="ARBA00008779"/>
    </source>
</evidence>
<evidence type="ECO:0000259" key="5">
    <source>
        <dbReference type="Pfam" id="PF00884"/>
    </source>
</evidence>
<keyword evidence="3" id="KW-0175">Coiled coil</keyword>
<evidence type="ECO:0000256" key="2">
    <source>
        <dbReference type="ARBA" id="ARBA00022801"/>
    </source>
</evidence>
<dbReference type="GO" id="GO:0004065">
    <property type="term" value="F:arylsulfatase activity"/>
    <property type="evidence" value="ECO:0007669"/>
    <property type="project" value="TreeGrafter"/>
</dbReference>
<dbReference type="InterPro" id="IPR017850">
    <property type="entry name" value="Alkaline_phosphatase_core_sf"/>
</dbReference>
<evidence type="ECO:0000313" key="6">
    <source>
        <dbReference type="EMBL" id="AZQ64536.1"/>
    </source>
</evidence>
<dbReference type="OrthoDB" id="975025at2"/>
<gene>
    <name evidence="6" type="ORF">EI427_03500</name>
</gene>
<accession>A0A3Q9FU64</accession>
<dbReference type="InterPro" id="IPR000917">
    <property type="entry name" value="Sulfatase_N"/>
</dbReference>
<sequence>MKLTALVLLINLTAWAQNTSEKPNIIWIMAEDIGHDFACYGMEAVKTPNFDKLAEDGTIYYNAFGTATICSTNRSAMMIGTHQLKTNTMHHRSNRNVELQNPFKPFTYWLKKEGYTTILGHHGVQAKGRKTDCNFKYTPIGTWEENRGLFDKNDHFEEADQPFFAQVQLNVTHRGGWWTNIRNKSEHPVSVDDVVLPPYYADTPEIRLDWAKYLDQIEYADNEMGMIIQELKDKNMLDNTIIVVIGDNGRCNLRGKGYLQDPAIRIPLIVKWAKDFEHKDESDQIIASTDITATILDLAGAELPEYLTGRSFIRKDFDRKSVYSYRGLWDEVMEDMYAVSDTRYRYVKNNKPELAYDAHQAYLEFYRPAVHVMRTLNEAGKLNDYQKIFFEDHKPKEEFYDLKNDPYELNNLATNPKYKKLIKKYRKEAEKYTKEMVSADDTYEPVTAYAVEVYQYVKKEYPEAYKRMQAGEEIGFGKFNKKYKKLKAAQEKEKGTK</sequence>
<dbReference type="EMBL" id="CP034562">
    <property type="protein sequence ID" value="AZQ64536.1"/>
    <property type="molecule type" value="Genomic_DNA"/>
</dbReference>
<feature type="signal peptide" evidence="4">
    <location>
        <begin position="1"/>
        <end position="16"/>
    </location>
</feature>
<dbReference type="AlphaFoldDB" id="A0A3Q9FU64"/>
<dbReference type="Pfam" id="PF00884">
    <property type="entry name" value="Sulfatase"/>
    <property type="match status" value="1"/>
</dbReference>
<dbReference type="Proteomes" id="UP000267268">
    <property type="component" value="Chromosome 1"/>
</dbReference>
<organism evidence="6 7">
    <name type="scientific">Flammeovirga pectinis</name>
    <dbReference type="NCBI Taxonomy" id="2494373"/>
    <lineage>
        <taxon>Bacteria</taxon>
        <taxon>Pseudomonadati</taxon>
        <taxon>Bacteroidota</taxon>
        <taxon>Cytophagia</taxon>
        <taxon>Cytophagales</taxon>
        <taxon>Flammeovirgaceae</taxon>
        <taxon>Flammeovirga</taxon>
    </lineage>
</organism>
<dbReference type="SUPFAM" id="SSF53649">
    <property type="entry name" value="Alkaline phosphatase-like"/>
    <property type="match status" value="1"/>
</dbReference>
<dbReference type="InterPro" id="IPR050738">
    <property type="entry name" value="Sulfatase"/>
</dbReference>
<comment type="similarity">
    <text evidence="1">Belongs to the sulfatase family.</text>
</comment>
<proteinExistence type="inferred from homology"/>
<evidence type="ECO:0000313" key="7">
    <source>
        <dbReference type="Proteomes" id="UP000267268"/>
    </source>
</evidence>
<keyword evidence="2" id="KW-0378">Hydrolase</keyword>
<keyword evidence="7" id="KW-1185">Reference proteome</keyword>
<feature type="chain" id="PRO_5018753892" evidence="4">
    <location>
        <begin position="17"/>
        <end position="497"/>
    </location>
</feature>
<evidence type="ECO:0000256" key="3">
    <source>
        <dbReference type="SAM" id="Coils"/>
    </source>
</evidence>
<protein>
    <submittedName>
        <fullName evidence="6">Sulfatase</fullName>
    </submittedName>
</protein>
<dbReference type="PANTHER" id="PTHR42693:SF53">
    <property type="entry name" value="ENDO-4-O-SULFATASE"/>
    <property type="match status" value="1"/>
</dbReference>
<feature type="domain" description="Sulfatase N-terminal" evidence="5">
    <location>
        <begin position="23"/>
        <end position="301"/>
    </location>
</feature>
<keyword evidence="4" id="KW-0732">Signal</keyword>
<evidence type="ECO:0000256" key="4">
    <source>
        <dbReference type="SAM" id="SignalP"/>
    </source>
</evidence>
<dbReference type="PANTHER" id="PTHR42693">
    <property type="entry name" value="ARYLSULFATASE FAMILY MEMBER"/>
    <property type="match status" value="1"/>
</dbReference>